<feature type="domain" description="Glycosyltransferase 2-like" evidence="10">
    <location>
        <begin position="4"/>
        <end position="170"/>
    </location>
</feature>
<reference evidence="11 12" key="1">
    <citation type="submission" date="2010-12" db="EMBL/GenBank/DDBJ databases">
        <title>The Genome Sequence of Coprobacillus sp. strain 29_1.</title>
        <authorList>
            <consortium name="The Broad Institute Genome Sequencing Platform"/>
            <person name="Earl A."/>
            <person name="Ward D."/>
            <person name="Feldgarden M."/>
            <person name="Gevers D."/>
            <person name="Daigneault M."/>
            <person name="Sibley C.D."/>
            <person name="White A."/>
            <person name="Strauss J."/>
            <person name="Allen-Vercoe E."/>
            <person name="Young S.K."/>
            <person name="Zeng Q."/>
            <person name="Gargeya S."/>
            <person name="Fitzgerald M."/>
            <person name="Haas B."/>
            <person name="Abouelleil A."/>
            <person name="Alvarado L."/>
            <person name="Arachchi H.M."/>
            <person name="Berlin A."/>
            <person name="Brown A."/>
            <person name="Chapman S.B."/>
            <person name="Chen Z."/>
            <person name="Dunbar C."/>
            <person name="Freedman E."/>
            <person name="Gearin G."/>
            <person name="Gellesch M."/>
            <person name="Goldberg J."/>
            <person name="Griggs A."/>
            <person name="Gujja S."/>
            <person name="Heilman E."/>
            <person name="Heiman D."/>
            <person name="Howarth C."/>
            <person name="Larson L."/>
            <person name="Lui A."/>
            <person name="MacDonald P.J.P."/>
            <person name="Mehta T."/>
            <person name="Montmayeur A."/>
            <person name="Murphy C."/>
            <person name="Neiman D."/>
            <person name="Pearson M."/>
            <person name="Priest M."/>
            <person name="Roberts A."/>
            <person name="Saif S."/>
            <person name="Shea T."/>
            <person name="Shenoy N."/>
            <person name="Sisk P."/>
            <person name="Stolte C."/>
            <person name="Sykes S."/>
            <person name="White J."/>
            <person name="Yandava C."/>
            <person name="Nusbaum C."/>
            <person name="Birren B."/>
        </authorList>
    </citation>
    <scope>NUCLEOTIDE SEQUENCE [LARGE SCALE GENOMIC DNA]</scope>
    <source>
        <strain evidence="11 12">29_1</strain>
    </source>
</reference>
<evidence type="ECO:0000256" key="1">
    <source>
        <dbReference type="ARBA" id="ARBA00004651"/>
    </source>
</evidence>
<keyword evidence="3" id="KW-0328">Glycosyltransferase</keyword>
<evidence type="ECO:0000256" key="7">
    <source>
        <dbReference type="ARBA" id="ARBA00023136"/>
    </source>
</evidence>
<keyword evidence="7 9" id="KW-0472">Membrane</keyword>
<dbReference type="InterPro" id="IPR001173">
    <property type="entry name" value="Glyco_trans_2-like"/>
</dbReference>
<evidence type="ECO:0000256" key="3">
    <source>
        <dbReference type="ARBA" id="ARBA00022676"/>
    </source>
</evidence>
<dbReference type="PANTHER" id="PTHR48090">
    <property type="entry name" value="UNDECAPRENYL-PHOSPHATE 4-DEOXY-4-FORMAMIDO-L-ARABINOSE TRANSFERASE-RELATED"/>
    <property type="match status" value="1"/>
</dbReference>
<dbReference type="AlphaFoldDB" id="E7G7K1"/>
<evidence type="ECO:0000256" key="6">
    <source>
        <dbReference type="ARBA" id="ARBA00022989"/>
    </source>
</evidence>
<evidence type="ECO:0000256" key="9">
    <source>
        <dbReference type="SAM" id="Phobius"/>
    </source>
</evidence>
<dbReference type="eggNOG" id="COG0463">
    <property type="taxonomic scope" value="Bacteria"/>
</dbReference>
<dbReference type="PANTHER" id="PTHR48090:SF8">
    <property type="entry name" value="GLYCOSYLTRANSFERASE CSBB-RELATED"/>
    <property type="match status" value="1"/>
</dbReference>
<dbReference type="RefSeq" id="WP_008787855.1">
    <property type="nucleotide sequence ID" value="NZ_AKCB01000001.1"/>
</dbReference>
<proteinExistence type="inferred from homology"/>
<comment type="caution">
    <text evidence="11">The sequence shown here is derived from an EMBL/GenBank/DDBJ whole genome shotgun (WGS) entry which is preliminary data.</text>
</comment>
<dbReference type="OrthoDB" id="9807778at2"/>
<feature type="transmembrane region" description="Helical" evidence="9">
    <location>
        <begin position="233"/>
        <end position="254"/>
    </location>
</feature>
<dbReference type="GeneID" id="78228850"/>
<dbReference type="FunFam" id="3.90.550.10:FF:000079">
    <property type="entry name" value="Probable glycosyl transferase"/>
    <property type="match status" value="1"/>
</dbReference>
<dbReference type="Proteomes" id="UP000003157">
    <property type="component" value="Unassembled WGS sequence"/>
</dbReference>
<dbReference type="InterPro" id="IPR029044">
    <property type="entry name" value="Nucleotide-diphossugar_trans"/>
</dbReference>
<comment type="similarity">
    <text evidence="8">Belongs to the glycosyltransferase 2 family. GtrB subfamily.</text>
</comment>
<evidence type="ECO:0000256" key="5">
    <source>
        <dbReference type="ARBA" id="ARBA00022692"/>
    </source>
</evidence>
<evidence type="ECO:0000256" key="8">
    <source>
        <dbReference type="ARBA" id="ARBA00038152"/>
    </source>
</evidence>
<comment type="subcellular location">
    <subcellularLocation>
        <location evidence="1">Cell membrane</location>
        <topology evidence="1">Multi-pass membrane protein</topology>
    </subcellularLocation>
</comment>
<gene>
    <name evidence="11" type="ORF">HMPREF9488_00739</name>
</gene>
<keyword evidence="12" id="KW-1185">Reference proteome</keyword>
<evidence type="ECO:0000256" key="4">
    <source>
        <dbReference type="ARBA" id="ARBA00022679"/>
    </source>
</evidence>
<evidence type="ECO:0000259" key="10">
    <source>
        <dbReference type="Pfam" id="PF00535"/>
    </source>
</evidence>
<feature type="transmembrane region" description="Helical" evidence="9">
    <location>
        <begin position="266"/>
        <end position="291"/>
    </location>
</feature>
<organism evidence="11 12">
    <name type="scientific">Coprobacillus cateniformis</name>
    <dbReference type="NCBI Taxonomy" id="100884"/>
    <lineage>
        <taxon>Bacteria</taxon>
        <taxon>Bacillati</taxon>
        <taxon>Bacillota</taxon>
        <taxon>Erysipelotrichia</taxon>
        <taxon>Erysipelotrichales</taxon>
        <taxon>Coprobacillaceae</taxon>
        <taxon>Coprobacillus</taxon>
    </lineage>
</organism>
<accession>E7G7K1</accession>
<dbReference type="GO" id="GO:0016757">
    <property type="term" value="F:glycosyltransferase activity"/>
    <property type="evidence" value="ECO:0007669"/>
    <property type="project" value="UniProtKB-KW"/>
</dbReference>
<keyword evidence="2" id="KW-1003">Cell membrane</keyword>
<dbReference type="Pfam" id="PF00535">
    <property type="entry name" value="Glycos_transf_2"/>
    <property type="match status" value="1"/>
</dbReference>
<dbReference type="SUPFAM" id="SSF53448">
    <property type="entry name" value="Nucleotide-diphospho-sugar transferases"/>
    <property type="match status" value="1"/>
</dbReference>
<dbReference type="GO" id="GO:0005886">
    <property type="term" value="C:plasma membrane"/>
    <property type="evidence" value="ECO:0007669"/>
    <property type="project" value="UniProtKB-SubCell"/>
</dbReference>
<keyword evidence="4 11" id="KW-0808">Transferase</keyword>
<keyword evidence="6 9" id="KW-1133">Transmembrane helix</keyword>
<dbReference type="CDD" id="cd04187">
    <property type="entry name" value="DPM1_like_bac"/>
    <property type="match status" value="1"/>
</dbReference>
<dbReference type="EMBL" id="ADKX01000010">
    <property type="protein sequence ID" value="EFW05985.1"/>
    <property type="molecule type" value="Genomic_DNA"/>
</dbReference>
<keyword evidence="5 9" id="KW-0812">Transmembrane</keyword>
<dbReference type="STRING" id="100884.GCA_000269565_00967"/>
<dbReference type="Gene3D" id="3.90.550.10">
    <property type="entry name" value="Spore Coat Polysaccharide Biosynthesis Protein SpsA, Chain A"/>
    <property type="match status" value="1"/>
</dbReference>
<evidence type="ECO:0000256" key="2">
    <source>
        <dbReference type="ARBA" id="ARBA00022475"/>
    </source>
</evidence>
<dbReference type="InterPro" id="IPR050256">
    <property type="entry name" value="Glycosyltransferase_2"/>
</dbReference>
<protein>
    <submittedName>
        <fullName evidence="11">Group 2 family Glycosyl transferase</fullName>
    </submittedName>
</protein>
<evidence type="ECO:0000313" key="11">
    <source>
        <dbReference type="EMBL" id="EFW05985.1"/>
    </source>
</evidence>
<evidence type="ECO:0000313" key="12">
    <source>
        <dbReference type="Proteomes" id="UP000003157"/>
    </source>
</evidence>
<name>E7G7K1_9FIRM</name>
<dbReference type="HOGENOM" id="CLU_033536_0_1_9"/>
<sequence>MLLSVVVPCYNEEESLPYFIEEIKKIEDVIKEKFNINFEYLLIDDGSVDKTLDILEDLSHHFENINYISFSRNFGKEAAIYAGFENSKGDLVVMMDADLQDPPALLPEMIKQIFNEGYDSVATRRVTRKGEPVIRSFFARIFYKLINKISDSEIVDGARDYRLMTRQFVDAIIDMKEYNRFSKGIFGWIGFKTKWLEFENVERIAGETKWSFGKLFKYSLEGIVAFSTMPLQIASLIGIILFVVSIIMILFIVVRTLTFGDPVSGWPSLVCIITFIGGVQLLSIGVLGQYLSKTYLETKKRPVYIVKDTNHKK</sequence>